<dbReference type="PANTHER" id="PTHR41534:SF2">
    <property type="entry name" value="3-PHENYLPROPIONATE_CINNAMIC ACID DIOXYGENASE SUBUNIT BETA"/>
    <property type="match status" value="1"/>
</dbReference>
<sequence length="176" mass="20054">MSQVNSTAYKPATPEQFAIAQQFLSWEAKLLDERRYWEWFDLIDDSIEYLVPLRVAKANYADETPAGAFRIFDSKDLIKVRIKRLDSGAAWAETPPSRTLRVVGSLLVQQTEQADVLAVESALIIYRQRGHDERGDIIPVRRQDQLRLTDNGARLLKRNALVTEVVLNTPNLGVFL</sequence>
<evidence type="ECO:0000256" key="2">
    <source>
        <dbReference type="ARBA" id="ARBA00023002"/>
    </source>
</evidence>
<dbReference type="Pfam" id="PF00866">
    <property type="entry name" value="Ring_hydroxyl_B"/>
    <property type="match status" value="1"/>
</dbReference>
<dbReference type="RefSeq" id="WP_119770937.1">
    <property type="nucleotide sequence ID" value="NZ_QYUO01000002.1"/>
</dbReference>
<keyword evidence="4" id="KW-1185">Reference proteome</keyword>
<organism evidence="3 4">
    <name type="scientific">Noviherbaspirillum saxi</name>
    <dbReference type="NCBI Taxonomy" id="2320863"/>
    <lineage>
        <taxon>Bacteria</taxon>
        <taxon>Pseudomonadati</taxon>
        <taxon>Pseudomonadota</taxon>
        <taxon>Betaproteobacteria</taxon>
        <taxon>Burkholderiales</taxon>
        <taxon>Oxalobacteraceae</taxon>
        <taxon>Noviherbaspirillum</taxon>
    </lineage>
</organism>
<dbReference type="CDD" id="cd00667">
    <property type="entry name" value="ring_hydroxylating_dioxygenases_beta"/>
    <property type="match status" value="1"/>
</dbReference>
<keyword evidence="3" id="KW-0223">Dioxygenase</keyword>
<name>A0A3A3FM40_9BURK</name>
<dbReference type="OrthoDB" id="7062869at2"/>
<dbReference type="SUPFAM" id="SSF54427">
    <property type="entry name" value="NTF2-like"/>
    <property type="match status" value="1"/>
</dbReference>
<evidence type="ECO:0000313" key="3">
    <source>
        <dbReference type="EMBL" id="RJF95791.1"/>
    </source>
</evidence>
<reference evidence="4" key="1">
    <citation type="submission" date="2018-09" db="EMBL/GenBank/DDBJ databases">
        <authorList>
            <person name="Zhu H."/>
        </authorList>
    </citation>
    <scope>NUCLEOTIDE SEQUENCE [LARGE SCALE GENOMIC DNA]</scope>
    <source>
        <strain evidence="4">K1R23-30</strain>
    </source>
</reference>
<dbReference type="GO" id="GO:0019380">
    <property type="term" value="P:3-phenylpropionate catabolic process"/>
    <property type="evidence" value="ECO:0007669"/>
    <property type="project" value="TreeGrafter"/>
</dbReference>
<gene>
    <name evidence="3" type="ORF">D3871_20665</name>
</gene>
<protein>
    <submittedName>
        <fullName evidence="3">Phenylpropionate dioxygenase</fullName>
    </submittedName>
</protein>
<keyword evidence="2" id="KW-0560">Oxidoreductase</keyword>
<evidence type="ECO:0000313" key="4">
    <source>
        <dbReference type="Proteomes" id="UP000265955"/>
    </source>
</evidence>
<dbReference type="PANTHER" id="PTHR41534">
    <property type="entry name" value="BLR3401 PROTEIN"/>
    <property type="match status" value="1"/>
</dbReference>
<dbReference type="InterPro" id="IPR032710">
    <property type="entry name" value="NTF2-like_dom_sf"/>
</dbReference>
<evidence type="ECO:0000256" key="1">
    <source>
        <dbReference type="ARBA" id="ARBA00009570"/>
    </source>
</evidence>
<dbReference type="Gene3D" id="3.10.450.50">
    <property type="match status" value="1"/>
</dbReference>
<dbReference type="GO" id="GO:0051213">
    <property type="term" value="F:dioxygenase activity"/>
    <property type="evidence" value="ECO:0007669"/>
    <property type="project" value="UniProtKB-KW"/>
</dbReference>
<dbReference type="AlphaFoldDB" id="A0A3A3FM40"/>
<comment type="caution">
    <text evidence="3">The sequence shown here is derived from an EMBL/GenBank/DDBJ whole genome shotgun (WGS) entry which is preliminary data.</text>
</comment>
<comment type="similarity">
    <text evidence="1">Belongs to the bacterial ring-hydroxylating dioxygenase beta subunit family.</text>
</comment>
<dbReference type="Proteomes" id="UP000265955">
    <property type="component" value="Unassembled WGS sequence"/>
</dbReference>
<dbReference type="InterPro" id="IPR000391">
    <property type="entry name" value="Rng_hydr_dOase-bsu"/>
</dbReference>
<proteinExistence type="inferred from homology"/>
<accession>A0A3A3FM40</accession>
<dbReference type="EMBL" id="QYUO01000002">
    <property type="protein sequence ID" value="RJF95791.1"/>
    <property type="molecule type" value="Genomic_DNA"/>
</dbReference>